<dbReference type="RefSeq" id="WP_060997328.1">
    <property type="nucleotide sequence ID" value="NZ_LNQZ01000005.1"/>
</dbReference>
<sequence length="97" mass="11091">MNTKIVIATTLLRRWGIEASKVKQVLAKDDHQLDERINIIVKIHKLVYKKLGNSKAIKAFMAEPNHEAEWNGRQPRLMIASGSIDDLRDVLSFVEPK</sequence>
<reference evidence="1 2" key="1">
    <citation type="submission" date="2018-03" db="EMBL/GenBank/DDBJ databases">
        <title>Whole genome sequencing of Histamine producing bacteria.</title>
        <authorList>
            <person name="Butler K."/>
        </authorList>
    </citation>
    <scope>NUCLEOTIDE SEQUENCE [LARGE SCALE GENOMIC DNA]</scope>
    <source>
        <strain evidence="1 2">DSM 23343</strain>
    </source>
</reference>
<proteinExistence type="predicted"/>
<accession>A0A2T3HXL6</accession>
<dbReference type="Proteomes" id="UP000241858">
    <property type="component" value="Unassembled WGS sequence"/>
</dbReference>
<dbReference type="EMBL" id="PYLY01000019">
    <property type="protein sequence ID" value="PSU04094.1"/>
    <property type="molecule type" value="Genomic_DNA"/>
</dbReference>
<dbReference type="OrthoDB" id="117888at2"/>
<dbReference type="AlphaFoldDB" id="A0A2T3HXL6"/>
<evidence type="ECO:0000313" key="2">
    <source>
        <dbReference type="Proteomes" id="UP000241858"/>
    </source>
</evidence>
<comment type="caution">
    <text evidence="1">The sequence shown here is derived from an EMBL/GenBank/DDBJ whole genome shotgun (WGS) entry which is preliminary data.</text>
</comment>
<protein>
    <recommendedName>
        <fullName evidence="3">Antitoxin Xre/MbcA/ParS-like toxin-binding domain-containing protein</fullName>
    </recommendedName>
</protein>
<gene>
    <name evidence="1" type="ORF">C0W81_10580</name>
</gene>
<organism evidence="1 2">
    <name type="scientific">Photobacterium aquimaris</name>
    <dbReference type="NCBI Taxonomy" id="512643"/>
    <lineage>
        <taxon>Bacteria</taxon>
        <taxon>Pseudomonadati</taxon>
        <taxon>Pseudomonadota</taxon>
        <taxon>Gammaproteobacteria</taxon>
        <taxon>Vibrionales</taxon>
        <taxon>Vibrionaceae</taxon>
        <taxon>Photobacterium</taxon>
    </lineage>
</organism>
<evidence type="ECO:0000313" key="1">
    <source>
        <dbReference type="EMBL" id="PSU04094.1"/>
    </source>
</evidence>
<evidence type="ECO:0008006" key="3">
    <source>
        <dbReference type="Google" id="ProtNLM"/>
    </source>
</evidence>
<name>A0A2T3HXL6_9GAMM</name>